<evidence type="ECO:0000313" key="3">
    <source>
        <dbReference type="Proteomes" id="UP001432146"/>
    </source>
</evidence>
<feature type="region of interest" description="Disordered" evidence="1">
    <location>
        <begin position="1"/>
        <end position="66"/>
    </location>
</feature>
<dbReference type="Proteomes" id="UP001432146">
    <property type="component" value="Unassembled WGS sequence"/>
</dbReference>
<dbReference type="AlphaFoldDB" id="A0AAW1A8Z7"/>
<feature type="compositionally biased region" description="Basic and acidic residues" evidence="1">
    <location>
        <begin position="9"/>
        <end position="29"/>
    </location>
</feature>
<accession>A0AAW1A8Z7</accession>
<protein>
    <submittedName>
        <fullName evidence="2">Uncharacterized protein</fullName>
    </submittedName>
</protein>
<proteinExistence type="predicted"/>
<evidence type="ECO:0000256" key="1">
    <source>
        <dbReference type="SAM" id="MobiDB-lite"/>
    </source>
</evidence>
<organism evidence="2 3">
    <name type="scientific">Tetragonisca angustula</name>
    <dbReference type="NCBI Taxonomy" id="166442"/>
    <lineage>
        <taxon>Eukaryota</taxon>
        <taxon>Metazoa</taxon>
        <taxon>Ecdysozoa</taxon>
        <taxon>Arthropoda</taxon>
        <taxon>Hexapoda</taxon>
        <taxon>Insecta</taxon>
        <taxon>Pterygota</taxon>
        <taxon>Neoptera</taxon>
        <taxon>Endopterygota</taxon>
        <taxon>Hymenoptera</taxon>
        <taxon>Apocrita</taxon>
        <taxon>Aculeata</taxon>
        <taxon>Apoidea</taxon>
        <taxon>Anthophila</taxon>
        <taxon>Apidae</taxon>
        <taxon>Tetragonisca</taxon>
    </lineage>
</organism>
<reference evidence="2 3" key="1">
    <citation type="submission" date="2024-05" db="EMBL/GenBank/DDBJ databases">
        <title>The nuclear and mitochondrial genome assemblies of Tetragonisca angustula (Apidae: Meliponini), a tiny yet remarkable pollinator in the Neotropics.</title>
        <authorList>
            <person name="Ferrari R."/>
            <person name="Ricardo P.C."/>
            <person name="Dias F.C."/>
            <person name="Araujo N.S."/>
            <person name="Soares D.O."/>
            <person name="Zhou Q.-S."/>
            <person name="Zhu C.-D."/>
            <person name="Coutinho L."/>
            <person name="Airas M.C."/>
            <person name="Batista T.M."/>
        </authorList>
    </citation>
    <scope>NUCLEOTIDE SEQUENCE [LARGE SCALE GENOMIC DNA]</scope>
    <source>
        <strain evidence="2">ASF017062</strain>
        <tissue evidence="2">Abdomen</tissue>
    </source>
</reference>
<sequence>MWQGVGWELKGKSLREERVEGNELGKERSGTVGEQSRGKETEEIETAGWVGRNERSSNANIRGDRD</sequence>
<evidence type="ECO:0000313" key="2">
    <source>
        <dbReference type="EMBL" id="KAK9305323.1"/>
    </source>
</evidence>
<dbReference type="EMBL" id="JAWNGG020000052">
    <property type="protein sequence ID" value="KAK9305323.1"/>
    <property type="molecule type" value="Genomic_DNA"/>
</dbReference>
<comment type="caution">
    <text evidence="2">The sequence shown here is derived from an EMBL/GenBank/DDBJ whole genome shotgun (WGS) entry which is preliminary data.</text>
</comment>
<gene>
    <name evidence="2" type="ORF">QLX08_003588</name>
</gene>
<name>A0AAW1A8Z7_9HYME</name>
<keyword evidence="3" id="KW-1185">Reference proteome</keyword>